<dbReference type="AlphaFoldDB" id="A0A9N9DXY9"/>
<evidence type="ECO:0000313" key="2">
    <source>
        <dbReference type="Proteomes" id="UP000789739"/>
    </source>
</evidence>
<protein>
    <submittedName>
        <fullName evidence="1">6270_t:CDS:1</fullName>
    </submittedName>
</protein>
<dbReference type="PANTHER" id="PTHR33129">
    <property type="entry name" value="PROTEIN KINASE DOMAIN-CONTAINING PROTEIN-RELATED"/>
    <property type="match status" value="1"/>
</dbReference>
<proteinExistence type="predicted"/>
<dbReference type="OrthoDB" id="19861at2759"/>
<organism evidence="1 2">
    <name type="scientific">Paraglomus brasilianum</name>
    <dbReference type="NCBI Taxonomy" id="144538"/>
    <lineage>
        <taxon>Eukaryota</taxon>
        <taxon>Fungi</taxon>
        <taxon>Fungi incertae sedis</taxon>
        <taxon>Mucoromycota</taxon>
        <taxon>Glomeromycotina</taxon>
        <taxon>Glomeromycetes</taxon>
        <taxon>Paraglomerales</taxon>
        <taxon>Paraglomeraceae</taxon>
        <taxon>Paraglomus</taxon>
    </lineage>
</organism>
<feature type="non-terminal residue" evidence="1">
    <location>
        <position position="1"/>
    </location>
</feature>
<dbReference type="Gene3D" id="1.10.150.50">
    <property type="entry name" value="Transcription Factor, Ets-1"/>
    <property type="match status" value="1"/>
</dbReference>
<name>A0A9N9DXY9_9GLOM</name>
<comment type="caution">
    <text evidence="1">The sequence shown here is derived from an EMBL/GenBank/DDBJ whole genome shotgun (WGS) entry which is preliminary data.</text>
</comment>
<dbReference type="InterPro" id="IPR013761">
    <property type="entry name" value="SAM/pointed_sf"/>
</dbReference>
<dbReference type="PANTHER" id="PTHR33129:SF1">
    <property type="entry name" value="ATP-BINDING PROTEIN"/>
    <property type="match status" value="1"/>
</dbReference>
<gene>
    <name evidence="1" type="ORF">PBRASI_LOCUS10285</name>
</gene>
<keyword evidence="2" id="KW-1185">Reference proteome</keyword>
<sequence>MNMSEQSSPASASTATLVEVVRKYNTEQLIDFLRENEEDLQLNDVHFEILHKEEITGRDFLNSTKQDFIDNGLKGGPAKRLADFAKEIKGDQLAGRPAKKQKLGNPLFTNILEVVLNLRKTLPESLQDNIERMSEEQEIEQEELTSINTNLIQHVGRKPLAVIKEHVLYVRESYRDLYHIVTNKNCDPRFLISGTSGVGKSCFLIYLLIRLLCNETDATVIFQPVGGSLLYCFKDSNLFVGDFEEFSEHLYNSKTWYLVDGSVPEDVVARTVVSASSKSIKDRRFQEFIKNLVNKFCMPPWSIEELEACRLSVFPVVPLDLMLDLSDEAGGVPRYVLQIPASIIRQENPNFKDQPVVLNNRGVIKKRSLERVEEALSEISDFRKLIQCFSENAQYVEFSSHLIHQWPDTFYREQSLSWASGRIFDKIQKKLEDSRWSNLFLKIQDPDDPSSSRGIMFESHVLHLFKLGGQKFESRRLGENELTGYNEEDIIIKPTIRNFSAVDLILTPNYIFQITVSPKHPVKQSELVNIVQNMLAYRKNPNAKILLYFIVPDDIYDTFRYQSYVTPKKKIGNDLEAFQAVKHKSPILHNVEQWVVKIKMAPEMTVT</sequence>
<reference evidence="1" key="1">
    <citation type="submission" date="2021-06" db="EMBL/GenBank/DDBJ databases">
        <authorList>
            <person name="Kallberg Y."/>
            <person name="Tangrot J."/>
            <person name="Rosling A."/>
        </authorList>
    </citation>
    <scope>NUCLEOTIDE SEQUENCE</scope>
    <source>
        <strain evidence="1">BR232B</strain>
    </source>
</reference>
<accession>A0A9N9DXY9</accession>
<evidence type="ECO:0000313" key="1">
    <source>
        <dbReference type="EMBL" id="CAG8651360.1"/>
    </source>
</evidence>
<dbReference type="EMBL" id="CAJVPI010002912">
    <property type="protein sequence ID" value="CAG8651360.1"/>
    <property type="molecule type" value="Genomic_DNA"/>
</dbReference>
<dbReference type="Proteomes" id="UP000789739">
    <property type="component" value="Unassembled WGS sequence"/>
</dbReference>
<dbReference type="InterPro" id="IPR052980">
    <property type="entry name" value="Crinkler_effector"/>
</dbReference>